<dbReference type="AlphaFoldDB" id="A0A9N9RBS4"/>
<reference evidence="1" key="2">
    <citation type="submission" date="2022-10" db="EMBL/GenBank/DDBJ databases">
        <authorList>
            <consortium name="ENA_rothamsted_submissions"/>
            <consortium name="culmorum"/>
            <person name="King R."/>
        </authorList>
    </citation>
    <scope>NUCLEOTIDE SEQUENCE</scope>
</reference>
<proteinExistence type="predicted"/>
<dbReference type="EMBL" id="OU893336">
    <property type="protein sequence ID" value="CAG9793161.1"/>
    <property type="molecule type" value="Genomic_DNA"/>
</dbReference>
<keyword evidence="2" id="KW-1185">Reference proteome</keyword>
<evidence type="ECO:0000313" key="1">
    <source>
        <dbReference type="EMBL" id="CAG9793161.1"/>
    </source>
</evidence>
<organism evidence="1 2">
    <name type="scientific">Diatraea saccharalis</name>
    <name type="common">sugarcane borer</name>
    <dbReference type="NCBI Taxonomy" id="40085"/>
    <lineage>
        <taxon>Eukaryota</taxon>
        <taxon>Metazoa</taxon>
        <taxon>Ecdysozoa</taxon>
        <taxon>Arthropoda</taxon>
        <taxon>Hexapoda</taxon>
        <taxon>Insecta</taxon>
        <taxon>Pterygota</taxon>
        <taxon>Neoptera</taxon>
        <taxon>Endopterygota</taxon>
        <taxon>Lepidoptera</taxon>
        <taxon>Glossata</taxon>
        <taxon>Ditrysia</taxon>
        <taxon>Pyraloidea</taxon>
        <taxon>Crambidae</taxon>
        <taxon>Crambinae</taxon>
        <taxon>Diatraea</taxon>
    </lineage>
</organism>
<dbReference type="OrthoDB" id="7445369at2759"/>
<evidence type="ECO:0000313" key="2">
    <source>
        <dbReference type="Proteomes" id="UP001153714"/>
    </source>
</evidence>
<reference evidence="1" key="1">
    <citation type="submission" date="2021-12" db="EMBL/GenBank/DDBJ databases">
        <authorList>
            <person name="King R."/>
        </authorList>
    </citation>
    <scope>NUCLEOTIDE SEQUENCE</scope>
</reference>
<sequence length="258" mass="28783">MNGRRSDASTSTEDDLRARPLCLFYFTHPFGVLSPEPPTLAAAPAHIARAFVNMEPVSPMHFWASSTTDSYDTAPTSSSKLSFDLGNTKVHKNPVNLVSVTNTRKCTIELGARTSLSSSLLSSDMWFSSSSGSRGPVAARRVVPYHRILPPLHLPVPQDSSPSYSSDDVWPKKYLNPAKFSLPPIEMPVQPKRIKCKKVNKQSDEISSVDNVSVREVRSRRRMGISKHKRRRRTAQLSDVRRLVTRLITRAVKGMLDL</sequence>
<name>A0A9N9RBS4_9NEOP</name>
<gene>
    <name evidence="1" type="ORF">DIATSA_LOCUS10625</name>
</gene>
<dbReference type="Proteomes" id="UP001153714">
    <property type="component" value="Chromosome 5"/>
</dbReference>
<protein>
    <submittedName>
        <fullName evidence="1">Uncharacterized protein</fullName>
    </submittedName>
</protein>
<accession>A0A9N9RBS4</accession>